<dbReference type="AlphaFoldDB" id="A0A0W0TUB8"/>
<keyword evidence="4 7" id="KW-0378">Hydrolase</keyword>
<gene>
    <name evidence="7" type="primary">add_1</name>
    <name evidence="7" type="ORF">Lery_0605</name>
</gene>
<dbReference type="InterPro" id="IPR001365">
    <property type="entry name" value="A_deaminase_dom"/>
</dbReference>
<evidence type="ECO:0000313" key="8">
    <source>
        <dbReference type="Proteomes" id="UP000054773"/>
    </source>
</evidence>
<dbReference type="PANTHER" id="PTHR43114">
    <property type="entry name" value="ADENINE DEAMINASE"/>
    <property type="match status" value="1"/>
</dbReference>
<dbReference type="NCBIfam" id="NF006848">
    <property type="entry name" value="PRK09358.1-3"/>
    <property type="match status" value="1"/>
</dbReference>
<proteinExistence type="inferred from homology"/>
<dbReference type="InterPro" id="IPR032466">
    <property type="entry name" value="Metal_Hydrolase"/>
</dbReference>
<sequence>MTIKKAELHVHLEGTISPQLAQKLALRNQLQLPAGLINANGTSYNYGDFMDFLKAYDQIAALIACPQDYYDVTFEYLKESALGGSIYTEMMYSPDHAEMVSGIPSSEHLKAIQQAIDDAEHQQGIVGRIIITAVRHFGEEAAVKVAKQGIKEDLPCVVGFGLGGDEINFPPKRFAQAYQIAVEGGLHATVHAGEFASAEGMNEAMDYLPIKRIGHGVQSIHSPETIARLKDKQIALEICPSSNVRLGLFKDIPNHPIRRLHNEGLLLSINSDDPPFFNTNLATEYERVQQTFNYSDADMTHFTRMALETAFVDEATRKRLLQHLN</sequence>
<dbReference type="InterPro" id="IPR006650">
    <property type="entry name" value="A/AMP_deam_AS"/>
</dbReference>
<dbReference type="EMBL" id="LNYA01000008">
    <property type="protein sequence ID" value="KTC99126.1"/>
    <property type="molecule type" value="Genomic_DNA"/>
</dbReference>
<protein>
    <submittedName>
        <fullName evidence="7">Adenosine deaminase</fullName>
        <ecNumber evidence="7">3.5.4.4</ecNumber>
    </submittedName>
</protein>
<dbReference type="PATRIC" id="fig|448.7.peg.631"/>
<evidence type="ECO:0000256" key="4">
    <source>
        <dbReference type="ARBA" id="ARBA00022801"/>
    </source>
</evidence>
<dbReference type="PROSITE" id="PS00485">
    <property type="entry name" value="A_DEAMINASE"/>
    <property type="match status" value="1"/>
</dbReference>
<dbReference type="OrthoDB" id="105475at2"/>
<dbReference type="SUPFAM" id="SSF51556">
    <property type="entry name" value="Metallo-dependent hydrolases"/>
    <property type="match status" value="1"/>
</dbReference>
<comment type="caution">
    <text evidence="7">The sequence shown here is derived from an EMBL/GenBank/DDBJ whole genome shotgun (WGS) entry which is preliminary data.</text>
</comment>
<keyword evidence="3" id="KW-0479">Metal-binding</keyword>
<evidence type="ECO:0000256" key="3">
    <source>
        <dbReference type="ARBA" id="ARBA00022723"/>
    </source>
</evidence>
<evidence type="ECO:0000256" key="2">
    <source>
        <dbReference type="ARBA" id="ARBA00006676"/>
    </source>
</evidence>
<feature type="domain" description="Adenosine deaminase" evidence="6">
    <location>
        <begin position="5"/>
        <end position="324"/>
    </location>
</feature>
<dbReference type="GO" id="GO:0009168">
    <property type="term" value="P:purine ribonucleoside monophosphate biosynthetic process"/>
    <property type="evidence" value="ECO:0007669"/>
    <property type="project" value="InterPro"/>
</dbReference>
<evidence type="ECO:0000256" key="5">
    <source>
        <dbReference type="ARBA" id="ARBA00022833"/>
    </source>
</evidence>
<organism evidence="7 8">
    <name type="scientific">Legionella erythra</name>
    <dbReference type="NCBI Taxonomy" id="448"/>
    <lineage>
        <taxon>Bacteria</taxon>
        <taxon>Pseudomonadati</taxon>
        <taxon>Pseudomonadota</taxon>
        <taxon>Gammaproteobacteria</taxon>
        <taxon>Legionellales</taxon>
        <taxon>Legionellaceae</taxon>
        <taxon>Legionella</taxon>
    </lineage>
</organism>
<dbReference type="RefSeq" id="WP_058525781.1">
    <property type="nucleotide sequence ID" value="NZ_CAAAHY010000009.1"/>
</dbReference>
<evidence type="ECO:0000259" key="6">
    <source>
        <dbReference type="Pfam" id="PF00962"/>
    </source>
</evidence>
<dbReference type="GO" id="GO:0046872">
    <property type="term" value="F:metal ion binding"/>
    <property type="evidence" value="ECO:0007669"/>
    <property type="project" value="UniProtKB-KW"/>
</dbReference>
<dbReference type="EC" id="3.5.4.4" evidence="7"/>
<evidence type="ECO:0000313" key="7">
    <source>
        <dbReference type="EMBL" id="KTC99126.1"/>
    </source>
</evidence>
<dbReference type="STRING" id="448.Lery_0605"/>
<dbReference type="InterPro" id="IPR006330">
    <property type="entry name" value="Ado/ade_deaminase"/>
</dbReference>
<keyword evidence="5" id="KW-0862">Zinc</keyword>
<dbReference type="Gene3D" id="3.20.20.140">
    <property type="entry name" value="Metal-dependent hydrolases"/>
    <property type="match status" value="1"/>
</dbReference>
<keyword evidence="8" id="KW-1185">Reference proteome</keyword>
<dbReference type="GO" id="GO:0016814">
    <property type="term" value="F:hydrolase activity, acting on carbon-nitrogen (but not peptide) bonds, in cyclic amidines"/>
    <property type="evidence" value="ECO:0007669"/>
    <property type="project" value="UniProtKB-ARBA"/>
</dbReference>
<dbReference type="Proteomes" id="UP000054773">
    <property type="component" value="Unassembled WGS sequence"/>
</dbReference>
<dbReference type="GO" id="GO:0019239">
    <property type="term" value="F:deaminase activity"/>
    <property type="evidence" value="ECO:0007669"/>
    <property type="project" value="InterPro"/>
</dbReference>
<reference evidence="7 8" key="1">
    <citation type="submission" date="2015-11" db="EMBL/GenBank/DDBJ databases">
        <title>Genomic analysis of 38 Legionella species identifies large and diverse effector repertoires.</title>
        <authorList>
            <person name="Burstein D."/>
            <person name="Amaro F."/>
            <person name="Zusman T."/>
            <person name="Lifshitz Z."/>
            <person name="Cohen O."/>
            <person name="Gilbert J.A."/>
            <person name="Pupko T."/>
            <person name="Shuman H.A."/>
            <person name="Segal G."/>
        </authorList>
    </citation>
    <scope>NUCLEOTIDE SEQUENCE [LARGE SCALE GENOMIC DNA]</scope>
    <source>
        <strain evidence="7 8">SE-32A-C8</strain>
    </source>
</reference>
<dbReference type="NCBIfam" id="TIGR01430">
    <property type="entry name" value="aden_deam"/>
    <property type="match status" value="1"/>
</dbReference>
<accession>A0A0W0TUB8</accession>
<dbReference type="Pfam" id="PF00962">
    <property type="entry name" value="A_deaminase"/>
    <property type="match status" value="1"/>
</dbReference>
<dbReference type="PANTHER" id="PTHR43114:SF6">
    <property type="entry name" value="ADENINE DEAMINASE"/>
    <property type="match status" value="1"/>
</dbReference>
<comment type="cofactor">
    <cofactor evidence="1">
        <name>Zn(2+)</name>
        <dbReference type="ChEBI" id="CHEBI:29105"/>
    </cofactor>
</comment>
<evidence type="ECO:0000256" key="1">
    <source>
        <dbReference type="ARBA" id="ARBA00001947"/>
    </source>
</evidence>
<name>A0A0W0TUB8_LEGER</name>
<comment type="similarity">
    <text evidence="2">Belongs to the metallo-dependent hydrolases superfamily. Adenosine and AMP deaminases family.</text>
</comment>